<evidence type="ECO:0000256" key="4">
    <source>
        <dbReference type="ARBA" id="ARBA00022840"/>
    </source>
</evidence>
<keyword evidence="3 9" id="KW-0347">Helicase</keyword>
<dbReference type="SUPFAM" id="SSF52540">
    <property type="entry name" value="P-loop containing nucleoside triphosphate hydrolases"/>
    <property type="match status" value="1"/>
</dbReference>
<dbReference type="InterPro" id="IPR000212">
    <property type="entry name" value="DNA_helicase_UvrD/REP"/>
</dbReference>
<keyword evidence="1 9" id="KW-0547">Nucleotide-binding</keyword>
<evidence type="ECO:0000259" key="10">
    <source>
        <dbReference type="PROSITE" id="PS51198"/>
    </source>
</evidence>
<feature type="binding site" evidence="9">
    <location>
        <begin position="248"/>
        <end position="255"/>
    </location>
    <ligand>
        <name>ATP</name>
        <dbReference type="ChEBI" id="CHEBI:30616"/>
    </ligand>
</feature>
<dbReference type="InterPro" id="IPR027417">
    <property type="entry name" value="P-loop_NTPase"/>
</dbReference>
<dbReference type="GO" id="GO:0003677">
    <property type="term" value="F:DNA binding"/>
    <property type="evidence" value="ECO:0007669"/>
    <property type="project" value="InterPro"/>
</dbReference>
<keyword evidence="2 9" id="KW-0378">Hydrolase</keyword>
<name>A0A2W4WT71_9CYAN</name>
<dbReference type="PANTHER" id="PTHR11070">
    <property type="entry name" value="UVRD / RECB / PCRA DNA HELICASE FAMILY MEMBER"/>
    <property type="match status" value="1"/>
</dbReference>
<evidence type="ECO:0000256" key="5">
    <source>
        <dbReference type="ARBA" id="ARBA00023235"/>
    </source>
</evidence>
<dbReference type="Pfam" id="PF00580">
    <property type="entry name" value="UvrD-helicase"/>
    <property type="match status" value="1"/>
</dbReference>
<accession>A0A2W4WT71</accession>
<dbReference type="InterPro" id="IPR014017">
    <property type="entry name" value="DNA_helicase_UvrD-like_C"/>
</dbReference>
<dbReference type="GO" id="GO:0043138">
    <property type="term" value="F:3'-5' DNA helicase activity"/>
    <property type="evidence" value="ECO:0007669"/>
    <property type="project" value="UniProtKB-EC"/>
</dbReference>
<dbReference type="EC" id="5.6.2.4" evidence="7"/>
<evidence type="ECO:0000256" key="8">
    <source>
        <dbReference type="ARBA" id="ARBA00048988"/>
    </source>
</evidence>
<dbReference type="Proteomes" id="UP000249794">
    <property type="component" value="Unassembled WGS sequence"/>
</dbReference>
<dbReference type="AlphaFoldDB" id="A0A2W4WT71"/>
<dbReference type="InterPro" id="IPR014016">
    <property type="entry name" value="UvrD-like_ATP-bd"/>
</dbReference>
<evidence type="ECO:0000313" key="11">
    <source>
        <dbReference type="EMBL" id="PZO47502.1"/>
    </source>
</evidence>
<evidence type="ECO:0000256" key="7">
    <source>
        <dbReference type="ARBA" id="ARBA00034808"/>
    </source>
</evidence>
<sequence>MNVLIYKSLLKSLGDLSGSEVKRTTEFMLKFQDNPTQPGVSLERVTKAKSDNLWSARISRDLRAVIYKEGDTWALLHAGHHDDAYNWAQNRKVELNNKTGALQIVEVTESAEAILSDRQFWQANQIGLFDSHEDDYLLSLGLPPSWLPVTRKLLTEEDLLKIIEKLPEEVSERLLQVALGELVTPPLPKINASPLENEDTQRRFVTVKSQAELEKILKAPLATWIGFLHPSQKRLATGNFNGPVKVTGSAGTGKTVVALHRARHLARKGKRVLLTTFVTTLCDNLTRNLKLLCTEAELDNIVVATVAKQAGDILKQAGQRYEIINDEEIKDLIDSFSSDSCPLTGLELWQEWQFVIQPNGVSHWDEYRSVSRSGRGKGLGVRDRKNVWQIFEQVLHSLDTQHKLDWSHYFRRATIAIESGRLDSPFDAVIVDEVQDLRPQELKFLSALAGRKGEEFMMVGDGNQRIYQGRFSFKSLGINIQGRSNILKVNYRTTEQIRRFADNLIAISSDDLNGGQESRKGTISLLQGPHPILQGFSGPEEEAKFVTAEVQKLTARGLHADEIGIFARTKYLFKDLKTHLTAAGIPVVLLDNQSAGSAKAVHVGSMHRSKGLEFKAVFAIQVSAQNLPLTQAVNAETDKRAKQESIERERHLLYVTATRARDFTYISWSGQPSRFIEDMSEKSQFNN</sequence>
<evidence type="ECO:0000256" key="2">
    <source>
        <dbReference type="ARBA" id="ARBA00022801"/>
    </source>
</evidence>
<dbReference type="PANTHER" id="PTHR11070:SF45">
    <property type="entry name" value="DNA 3'-5' HELICASE"/>
    <property type="match status" value="1"/>
</dbReference>
<proteinExistence type="predicted"/>
<dbReference type="GO" id="GO:0005524">
    <property type="term" value="F:ATP binding"/>
    <property type="evidence" value="ECO:0007669"/>
    <property type="project" value="UniProtKB-UniRule"/>
</dbReference>
<evidence type="ECO:0000256" key="1">
    <source>
        <dbReference type="ARBA" id="ARBA00022741"/>
    </source>
</evidence>
<reference evidence="11 12" key="2">
    <citation type="submission" date="2018-06" db="EMBL/GenBank/DDBJ databases">
        <title>Metagenomic assembly of (sub)arctic Cyanobacteria and their associated microbiome from non-axenic cultures.</title>
        <authorList>
            <person name="Baurain D."/>
        </authorList>
    </citation>
    <scope>NUCLEOTIDE SEQUENCE [LARGE SCALE GENOMIC DNA]</scope>
    <source>
        <strain evidence="11">ULC027bin1</strain>
    </source>
</reference>
<evidence type="ECO:0000313" key="12">
    <source>
        <dbReference type="Proteomes" id="UP000249794"/>
    </source>
</evidence>
<dbReference type="PROSITE" id="PS51198">
    <property type="entry name" value="UVRD_HELICASE_ATP_BIND"/>
    <property type="match status" value="1"/>
</dbReference>
<organism evidence="11 12">
    <name type="scientific">Phormidesmis priestleyi</name>
    <dbReference type="NCBI Taxonomy" id="268141"/>
    <lineage>
        <taxon>Bacteria</taxon>
        <taxon>Bacillati</taxon>
        <taxon>Cyanobacteriota</taxon>
        <taxon>Cyanophyceae</taxon>
        <taxon>Leptolyngbyales</taxon>
        <taxon>Leptolyngbyaceae</taxon>
        <taxon>Phormidesmis</taxon>
    </lineage>
</organism>
<reference evidence="12" key="1">
    <citation type="submission" date="2018-04" db="EMBL/GenBank/DDBJ databases">
        <authorList>
            <person name="Cornet L."/>
        </authorList>
    </citation>
    <scope>NUCLEOTIDE SEQUENCE [LARGE SCALE GENOMIC DNA]</scope>
</reference>
<comment type="caution">
    <text evidence="11">The sequence shown here is derived from an EMBL/GenBank/DDBJ whole genome shotgun (WGS) entry which is preliminary data.</text>
</comment>
<keyword evidence="5" id="KW-0413">Isomerase</keyword>
<evidence type="ECO:0000256" key="3">
    <source>
        <dbReference type="ARBA" id="ARBA00022806"/>
    </source>
</evidence>
<feature type="domain" description="UvrD-like helicase ATP-binding" evidence="10">
    <location>
        <begin position="227"/>
        <end position="501"/>
    </location>
</feature>
<dbReference type="GO" id="GO:0016887">
    <property type="term" value="F:ATP hydrolysis activity"/>
    <property type="evidence" value="ECO:0007669"/>
    <property type="project" value="RHEA"/>
</dbReference>
<gene>
    <name evidence="11" type="ORF">DCF15_18960</name>
</gene>
<evidence type="ECO:0000256" key="6">
    <source>
        <dbReference type="ARBA" id="ARBA00034617"/>
    </source>
</evidence>
<dbReference type="Pfam" id="PF13361">
    <property type="entry name" value="UvrD_C"/>
    <property type="match status" value="2"/>
</dbReference>
<dbReference type="GO" id="GO:0000725">
    <property type="term" value="P:recombinational repair"/>
    <property type="evidence" value="ECO:0007669"/>
    <property type="project" value="TreeGrafter"/>
</dbReference>
<comment type="catalytic activity">
    <reaction evidence="6">
        <text>Couples ATP hydrolysis with the unwinding of duplex DNA by translocating in the 3'-5' direction.</text>
        <dbReference type="EC" id="5.6.2.4"/>
    </reaction>
</comment>
<dbReference type="Gene3D" id="3.40.50.300">
    <property type="entry name" value="P-loop containing nucleotide triphosphate hydrolases"/>
    <property type="match status" value="2"/>
</dbReference>
<keyword evidence="4 9" id="KW-0067">ATP-binding</keyword>
<protein>
    <recommendedName>
        <fullName evidence="7">DNA 3'-5' helicase</fullName>
        <ecNumber evidence="7">5.6.2.4</ecNumber>
    </recommendedName>
</protein>
<evidence type="ECO:0000256" key="9">
    <source>
        <dbReference type="PROSITE-ProRule" id="PRU00560"/>
    </source>
</evidence>
<dbReference type="EMBL" id="QBMP01000271">
    <property type="protein sequence ID" value="PZO47502.1"/>
    <property type="molecule type" value="Genomic_DNA"/>
</dbReference>
<comment type="catalytic activity">
    <reaction evidence="8">
        <text>ATP + H2O = ADP + phosphate + H(+)</text>
        <dbReference type="Rhea" id="RHEA:13065"/>
        <dbReference type="ChEBI" id="CHEBI:15377"/>
        <dbReference type="ChEBI" id="CHEBI:15378"/>
        <dbReference type="ChEBI" id="CHEBI:30616"/>
        <dbReference type="ChEBI" id="CHEBI:43474"/>
        <dbReference type="ChEBI" id="CHEBI:456216"/>
        <dbReference type="EC" id="5.6.2.4"/>
    </reaction>
</comment>